<feature type="transmembrane region" description="Helical" evidence="1">
    <location>
        <begin position="70"/>
        <end position="89"/>
    </location>
</feature>
<protein>
    <recommendedName>
        <fullName evidence="4">Integral membrane protein</fullName>
    </recommendedName>
</protein>
<dbReference type="RefSeq" id="WP_207671962.1">
    <property type="nucleotide sequence ID" value="NZ_JAFREM010000004.1"/>
</dbReference>
<organism evidence="2 3">
    <name type="scientific">Candidatus Enterococcus moelleringii</name>
    <dbReference type="NCBI Taxonomy" id="2815325"/>
    <lineage>
        <taxon>Bacteria</taxon>
        <taxon>Bacillati</taxon>
        <taxon>Bacillota</taxon>
        <taxon>Bacilli</taxon>
        <taxon>Lactobacillales</taxon>
        <taxon>Enterococcaceae</taxon>
        <taxon>Enterococcus</taxon>
    </lineage>
</organism>
<evidence type="ECO:0008006" key="4">
    <source>
        <dbReference type="Google" id="ProtNLM"/>
    </source>
</evidence>
<keyword evidence="1" id="KW-1133">Transmembrane helix</keyword>
<proteinExistence type="predicted"/>
<accession>A0ABS3L5X9</accession>
<keyword evidence="1" id="KW-0472">Membrane</keyword>
<evidence type="ECO:0000313" key="2">
    <source>
        <dbReference type="EMBL" id="MBO1305016.1"/>
    </source>
</evidence>
<keyword evidence="1" id="KW-0812">Transmembrane</keyword>
<evidence type="ECO:0000313" key="3">
    <source>
        <dbReference type="Proteomes" id="UP000664601"/>
    </source>
</evidence>
<evidence type="ECO:0000256" key="1">
    <source>
        <dbReference type="SAM" id="Phobius"/>
    </source>
</evidence>
<dbReference type="Pfam" id="PF03083">
    <property type="entry name" value="MtN3_slv"/>
    <property type="match status" value="1"/>
</dbReference>
<keyword evidence="3" id="KW-1185">Reference proteome</keyword>
<comment type="caution">
    <text evidence="2">The sequence shown here is derived from an EMBL/GenBank/DDBJ whole genome shotgun (WGS) entry which is preliminary data.</text>
</comment>
<feature type="transmembrane region" description="Helical" evidence="1">
    <location>
        <begin position="14"/>
        <end position="33"/>
    </location>
</feature>
<dbReference type="Proteomes" id="UP000664601">
    <property type="component" value="Unassembled WGS sequence"/>
</dbReference>
<name>A0ABS3L5X9_9ENTE</name>
<feature type="transmembrane region" description="Helical" evidence="1">
    <location>
        <begin position="45"/>
        <end position="63"/>
    </location>
</feature>
<dbReference type="EMBL" id="JAFREM010000004">
    <property type="protein sequence ID" value="MBO1305016.1"/>
    <property type="molecule type" value="Genomic_DNA"/>
</dbReference>
<sequence length="90" mass="10043">MSRQNEKEHKIQQLGRAASVLSVLMYVSYIPQIMNNLEGNPGSPIQPFVAMINCTCWVIYGALKKQKDWPLVVANLPGIFLGAMTFFTAI</sequence>
<dbReference type="Gene3D" id="1.20.1280.290">
    <property type="match status" value="1"/>
</dbReference>
<dbReference type="InterPro" id="IPR004316">
    <property type="entry name" value="SWEET_rpt"/>
</dbReference>
<gene>
    <name evidence="2" type="ORF">JZO70_02500</name>
</gene>
<reference evidence="2 3" key="1">
    <citation type="submission" date="2021-03" db="EMBL/GenBank/DDBJ databases">
        <title>Enterococcal diversity collection.</title>
        <authorList>
            <person name="Gilmore M.S."/>
            <person name="Schwartzman J."/>
            <person name="Van Tyne D."/>
            <person name="Martin M."/>
            <person name="Earl A.M."/>
            <person name="Manson A.L."/>
            <person name="Straub T."/>
            <person name="Salamzade R."/>
            <person name="Saavedra J."/>
            <person name="Lebreton F."/>
            <person name="Prichula J."/>
            <person name="Schaufler K."/>
            <person name="Gaca A."/>
            <person name="Sgardioli B."/>
            <person name="Wagenaar J."/>
            <person name="Strong T."/>
        </authorList>
    </citation>
    <scope>NUCLEOTIDE SEQUENCE [LARGE SCALE GENOMIC DNA]</scope>
    <source>
        <strain evidence="2 3">669A</strain>
    </source>
</reference>